<protein>
    <recommendedName>
        <fullName evidence="4">Kinase</fullName>
    </recommendedName>
</protein>
<dbReference type="SUPFAM" id="SSF52540">
    <property type="entry name" value="P-loop containing nucleoside triphosphate hydrolases"/>
    <property type="match status" value="1"/>
</dbReference>
<dbReference type="Pfam" id="PF13671">
    <property type="entry name" value="AAA_33"/>
    <property type="match status" value="1"/>
</dbReference>
<organism evidence="2 3">
    <name type="scientific">Nocardia callitridis</name>
    <dbReference type="NCBI Taxonomy" id="648753"/>
    <lineage>
        <taxon>Bacteria</taxon>
        <taxon>Bacillati</taxon>
        <taxon>Actinomycetota</taxon>
        <taxon>Actinomycetes</taxon>
        <taxon>Mycobacteriales</taxon>
        <taxon>Nocardiaceae</taxon>
        <taxon>Nocardia</taxon>
    </lineage>
</organism>
<evidence type="ECO:0000313" key="3">
    <source>
        <dbReference type="Proteomes" id="UP001500603"/>
    </source>
</evidence>
<evidence type="ECO:0000313" key="2">
    <source>
        <dbReference type="EMBL" id="GAA5059175.1"/>
    </source>
</evidence>
<name>A0ABP9KK82_9NOCA</name>
<dbReference type="Gene3D" id="3.40.50.300">
    <property type="entry name" value="P-loop containing nucleotide triphosphate hydrolases"/>
    <property type="match status" value="1"/>
</dbReference>
<dbReference type="InterPro" id="IPR027417">
    <property type="entry name" value="P-loop_NTPase"/>
</dbReference>
<reference evidence="3" key="1">
    <citation type="journal article" date="2019" name="Int. J. Syst. Evol. Microbiol.">
        <title>The Global Catalogue of Microorganisms (GCM) 10K type strain sequencing project: providing services to taxonomists for standard genome sequencing and annotation.</title>
        <authorList>
            <consortium name="The Broad Institute Genomics Platform"/>
            <consortium name="The Broad Institute Genome Sequencing Center for Infectious Disease"/>
            <person name="Wu L."/>
            <person name="Ma J."/>
        </authorList>
    </citation>
    <scope>NUCLEOTIDE SEQUENCE [LARGE SCALE GENOMIC DNA]</scope>
    <source>
        <strain evidence="3">JCM 18298</strain>
    </source>
</reference>
<comment type="caution">
    <text evidence="2">The sequence shown here is derived from an EMBL/GenBank/DDBJ whole genome shotgun (WGS) entry which is preliminary data.</text>
</comment>
<evidence type="ECO:0000256" key="1">
    <source>
        <dbReference type="SAM" id="MobiDB-lite"/>
    </source>
</evidence>
<feature type="region of interest" description="Disordered" evidence="1">
    <location>
        <begin position="122"/>
        <end position="145"/>
    </location>
</feature>
<keyword evidence="3" id="KW-1185">Reference proteome</keyword>
<evidence type="ECO:0008006" key="4">
    <source>
        <dbReference type="Google" id="ProtNLM"/>
    </source>
</evidence>
<sequence length="177" mass="19229">MRRPTLVVVSGPPGSGKTTLAHAVAHVIGCPALCRDEIKEGMVHATPGCAPGPSDALNLAATSTFFEAVGLLLRGGVTVVAEAAFQDRLWRKGLAPLRQVAEPRVVHCVVDGDLAAQRIRQRRKDNPLRRAHSAPDTEPWPPTRFQRVEWDVPSFEVDTTDGYAPSLEELVAFVQKH</sequence>
<dbReference type="PANTHER" id="PTHR37807">
    <property type="entry name" value="OS07G0160300 PROTEIN"/>
    <property type="match status" value="1"/>
</dbReference>
<dbReference type="RefSeq" id="WP_345497001.1">
    <property type="nucleotide sequence ID" value="NZ_BAABJM010000003.1"/>
</dbReference>
<dbReference type="EMBL" id="BAABJM010000003">
    <property type="protein sequence ID" value="GAA5059175.1"/>
    <property type="molecule type" value="Genomic_DNA"/>
</dbReference>
<proteinExistence type="predicted"/>
<dbReference type="PANTHER" id="PTHR37807:SF3">
    <property type="entry name" value="OS07G0160300 PROTEIN"/>
    <property type="match status" value="1"/>
</dbReference>
<dbReference type="Proteomes" id="UP001500603">
    <property type="component" value="Unassembled WGS sequence"/>
</dbReference>
<gene>
    <name evidence="2" type="ORF">GCM10023318_39410</name>
</gene>
<accession>A0ABP9KK82</accession>